<name>A0A812TME8_9DINO</name>
<proteinExistence type="predicted"/>
<gene>
    <name evidence="1" type="ORF">SNEC2469_LOCUS15520</name>
</gene>
<dbReference type="EMBL" id="CAJNJA010025218">
    <property type="protein sequence ID" value="CAE7539332.1"/>
    <property type="molecule type" value="Genomic_DNA"/>
</dbReference>
<evidence type="ECO:0000313" key="2">
    <source>
        <dbReference type="Proteomes" id="UP000601435"/>
    </source>
</evidence>
<keyword evidence="2" id="KW-1185">Reference proteome</keyword>
<organism evidence="1 2">
    <name type="scientific">Symbiodinium necroappetens</name>
    <dbReference type="NCBI Taxonomy" id="1628268"/>
    <lineage>
        <taxon>Eukaryota</taxon>
        <taxon>Sar</taxon>
        <taxon>Alveolata</taxon>
        <taxon>Dinophyceae</taxon>
        <taxon>Suessiales</taxon>
        <taxon>Symbiodiniaceae</taxon>
        <taxon>Symbiodinium</taxon>
    </lineage>
</organism>
<feature type="non-terminal residue" evidence="1">
    <location>
        <position position="1"/>
    </location>
</feature>
<reference evidence="1" key="1">
    <citation type="submission" date="2021-02" db="EMBL/GenBank/DDBJ databases">
        <authorList>
            <person name="Dougan E. K."/>
            <person name="Rhodes N."/>
            <person name="Thang M."/>
            <person name="Chan C."/>
        </authorList>
    </citation>
    <scope>NUCLEOTIDE SEQUENCE</scope>
</reference>
<protein>
    <submittedName>
        <fullName evidence="1">Uncharacterized protein</fullName>
    </submittedName>
</protein>
<sequence length="582" mass="63472">EPLLMRVLPMIRSILAEEAWELRELAVLALGAVAGAIKLNSLLVVDIKALLSACDAPQGLLRCTALWAASRFVPLLVDHKEAVLESEELLDQMRQVFFSRLKDPNGKVKSAAATGVCELLEKNSEQLRQHEEWILEEMQKGLHSAAGAGGGALPALCDSVTTMLELRASKRLKTAGADGGLLAELNAQLDGATDAATSCIFEAFAAFASGGSEEFLAICPKIARHAVRVIRNGIYPAPAAASCTATEVPQVEDGIPVTVRSIAGATLLSGRLDGDLRGAELRDMASRSLNGRHCKLVVADQLLPEQLPLSDFCAPGAQKELILTAIVVPAHEGVNAALDFLERVVEAMGDILCNEASMPWKDIVALAVECLEEEHKMLKEVLQSTYCLLGTLCKSEQEVLDAHLRSVRLRLPKLLVPGIRKESQKSVCNNAIWVTICWNRLFAEIDLPVEDSCNLGAALQHLAKSEESFLRDQRRMACAAWSLIAARVPEVARNLESIIKCWLQTMTTGEDEVDVEAWAGFSVAAKSRPEILLSHVNELTRTIQSIRRTEVQSRLSRMEPHFEELLTLCKTARNSEQEAMES</sequence>
<dbReference type="InterPro" id="IPR011989">
    <property type="entry name" value="ARM-like"/>
</dbReference>
<evidence type="ECO:0000313" key="1">
    <source>
        <dbReference type="EMBL" id="CAE7539332.1"/>
    </source>
</evidence>
<dbReference type="SUPFAM" id="SSF48371">
    <property type="entry name" value="ARM repeat"/>
    <property type="match status" value="1"/>
</dbReference>
<dbReference type="Proteomes" id="UP000601435">
    <property type="component" value="Unassembled WGS sequence"/>
</dbReference>
<accession>A0A812TME8</accession>
<dbReference type="Gene3D" id="1.25.10.10">
    <property type="entry name" value="Leucine-rich Repeat Variant"/>
    <property type="match status" value="2"/>
</dbReference>
<dbReference type="OrthoDB" id="424704at2759"/>
<dbReference type="AlphaFoldDB" id="A0A812TME8"/>
<dbReference type="InterPro" id="IPR016024">
    <property type="entry name" value="ARM-type_fold"/>
</dbReference>
<comment type="caution">
    <text evidence="1">The sequence shown here is derived from an EMBL/GenBank/DDBJ whole genome shotgun (WGS) entry which is preliminary data.</text>
</comment>